<dbReference type="EC" id="6.1.1.14" evidence="9"/>
<dbReference type="Pfam" id="PF02092">
    <property type="entry name" value="tRNA_synt_2f"/>
    <property type="match status" value="1"/>
</dbReference>
<dbReference type="GO" id="GO:0005829">
    <property type="term" value="C:cytosol"/>
    <property type="evidence" value="ECO:0007669"/>
    <property type="project" value="TreeGrafter"/>
</dbReference>
<evidence type="ECO:0000256" key="6">
    <source>
        <dbReference type="ARBA" id="ARBA00022917"/>
    </source>
</evidence>
<keyword evidence="6 9" id="KW-0648">Protein biosynthesis</keyword>
<keyword evidence="4 9" id="KW-0547">Nucleotide-binding</keyword>
<sequence length="683" mass="78698">MHSYSLILELYSEEIPAKMQKKAELAFQEIFTKNFKLANISFNHLKVYIGPCRVVLHTVFSSKELAAKAIEHKGPKVGAKKSAVEGFCKAKSILSKDLTIKTFNNQQFYVYTHITPTQPIKDLLPEIILNSVKEYTWPKSMKWGNYHINWVRPLRNILCMFNDEELKISWHHLTSNNKSFGHKFMSPNSFTVSTWQDYTNNLRDNFVILDRSERQAIILNSLEKTCKTLGITLNYNDKLLDEVTGLVEYPIVLYGTIPSEFLRLPEEIIITSVQTHQKYFTTKDYNNKLAPYFLFVTNINTEDYSNIIKGNEKVLSSRLSDAIYFFNQDCQFTLLSKLEKLKKVVFHTKLGSIFDKVQRIKKICHKLAPDDQELAIAAELCKSDLVSEVVQEFPNLQGIMGKYYALNDKLSPAVANIIGNHYYPTGIEDEVPNGKAAILALADKLDNLTSLYLAGERATSSKDPFALRRCAFSIARIILTNKIQVKLLDLLTFIYQLHDIYTNELATEVLLFIKDKTKNLLNAKFNHLLVEAIFQQNNYDNLTELELRMNILDHFLTSTKGQNFIQSYKRAYNIIKDEEIRQAKIDVCKLLTKQETILYQQAMDSKVRQLSTQFSAENFTSALDQLSNLSIPIAEFLNNVTVNTTDQHLTYNRKLILQYVVQFCNNIAPFDKVIEHYASQYEQ</sequence>
<dbReference type="AlphaFoldDB" id="A0A0F3PB18"/>
<dbReference type="NCBIfam" id="TIGR00211">
    <property type="entry name" value="glyS"/>
    <property type="match status" value="1"/>
</dbReference>
<evidence type="ECO:0000313" key="10">
    <source>
        <dbReference type="EMBL" id="KJV77508.1"/>
    </source>
</evidence>
<name>A0A0F3PB18_ORITS</name>
<evidence type="ECO:0000256" key="3">
    <source>
        <dbReference type="ARBA" id="ARBA00022598"/>
    </source>
</evidence>
<evidence type="ECO:0000256" key="7">
    <source>
        <dbReference type="ARBA" id="ARBA00023146"/>
    </source>
</evidence>
<evidence type="ECO:0000256" key="1">
    <source>
        <dbReference type="ARBA" id="ARBA00008226"/>
    </source>
</evidence>
<dbReference type="InterPro" id="IPR006194">
    <property type="entry name" value="Gly-tRNA-synth_heterodimer"/>
</dbReference>
<keyword evidence="9" id="KW-0963">Cytoplasm</keyword>
<keyword evidence="5 9" id="KW-0067">ATP-binding</keyword>
<comment type="subunit">
    <text evidence="2 9">Tetramer of two alpha and two beta subunits.</text>
</comment>
<comment type="similarity">
    <text evidence="1 9">Belongs to the class-II aminoacyl-tRNA synthetase family.</text>
</comment>
<protein>
    <recommendedName>
        <fullName evidence="9">Glycine--tRNA ligase beta subunit</fullName>
        <ecNumber evidence="9">6.1.1.14</ecNumber>
    </recommendedName>
    <alternativeName>
        <fullName evidence="9">Glycyl-tRNA synthetase beta subunit</fullName>
        <shortName evidence="9">GlyRS</shortName>
    </alternativeName>
</protein>
<keyword evidence="7 9" id="KW-0030">Aminoacyl-tRNA synthetase</keyword>
<reference evidence="10 11" key="1">
    <citation type="submission" date="2015-01" db="EMBL/GenBank/DDBJ databases">
        <title>Genome Sequencing of Rickettsiales.</title>
        <authorList>
            <person name="Daugherty S.C."/>
            <person name="Su Q."/>
            <person name="Abolude K."/>
            <person name="Beier-Sexton M."/>
            <person name="Carlyon J.A."/>
            <person name="Carter R."/>
            <person name="Day N.P."/>
            <person name="Dumler S.J."/>
            <person name="Dyachenko V."/>
            <person name="Godinez A."/>
            <person name="Kurtti T.J."/>
            <person name="Lichay M."/>
            <person name="Mullins K.E."/>
            <person name="Ott S."/>
            <person name="Pappas-Brown V."/>
            <person name="Paris D.H."/>
            <person name="Patel P."/>
            <person name="Richards A.L."/>
            <person name="Sadzewicz L."/>
            <person name="Sears K."/>
            <person name="Seidman D."/>
            <person name="Sengamalay N."/>
            <person name="Stenos J."/>
            <person name="Tallon L.J."/>
            <person name="Vincent G."/>
            <person name="Fraser C.M."/>
            <person name="Munderloh U."/>
            <person name="Dunning-Hotopp J.C."/>
        </authorList>
    </citation>
    <scope>NUCLEOTIDE SEQUENCE [LARGE SCALE GENOMIC DNA]</scope>
    <source>
        <strain evidence="10 11">TA716</strain>
    </source>
</reference>
<dbReference type="EMBL" id="LAOA01000003">
    <property type="protein sequence ID" value="KJV77508.1"/>
    <property type="molecule type" value="Genomic_DNA"/>
</dbReference>
<keyword evidence="3 9" id="KW-0436">Ligase</keyword>
<dbReference type="RefSeq" id="WP_045916540.1">
    <property type="nucleotide sequence ID" value="NZ_LAOA01000003.1"/>
</dbReference>
<comment type="subcellular location">
    <subcellularLocation>
        <location evidence="9">Cytoplasm</location>
    </subcellularLocation>
</comment>
<dbReference type="GO" id="GO:0006426">
    <property type="term" value="P:glycyl-tRNA aminoacylation"/>
    <property type="evidence" value="ECO:0007669"/>
    <property type="project" value="UniProtKB-UniRule"/>
</dbReference>
<organism evidence="10 11">
    <name type="scientific">Orientia tsutsugamushi str. TA716</name>
    <dbReference type="NCBI Taxonomy" id="1359175"/>
    <lineage>
        <taxon>Bacteria</taxon>
        <taxon>Pseudomonadati</taxon>
        <taxon>Pseudomonadota</taxon>
        <taxon>Alphaproteobacteria</taxon>
        <taxon>Rickettsiales</taxon>
        <taxon>Rickettsiaceae</taxon>
        <taxon>Rickettsieae</taxon>
        <taxon>Orientia</taxon>
    </lineage>
</organism>
<evidence type="ECO:0000313" key="11">
    <source>
        <dbReference type="Proteomes" id="UP000033671"/>
    </source>
</evidence>
<dbReference type="PRINTS" id="PR01045">
    <property type="entry name" value="TRNASYNTHGB"/>
</dbReference>
<evidence type="ECO:0000256" key="9">
    <source>
        <dbReference type="HAMAP-Rule" id="MF_00255"/>
    </source>
</evidence>
<dbReference type="Proteomes" id="UP000033671">
    <property type="component" value="Unassembled WGS sequence"/>
</dbReference>
<dbReference type="HAMAP" id="MF_00255">
    <property type="entry name" value="Gly_tRNA_synth_beta"/>
    <property type="match status" value="1"/>
</dbReference>
<evidence type="ECO:0000256" key="4">
    <source>
        <dbReference type="ARBA" id="ARBA00022741"/>
    </source>
</evidence>
<evidence type="ECO:0000256" key="2">
    <source>
        <dbReference type="ARBA" id="ARBA00011209"/>
    </source>
</evidence>
<dbReference type="InterPro" id="IPR015944">
    <property type="entry name" value="Gly-tRNA-synth_bsu"/>
</dbReference>
<evidence type="ECO:0000256" key="5">
    <source>
        <dbReference type="ARBA" id="ARBA00022840"/>
    </source>
</evidence>
<comment type="catalytic activity">
    <reaction evidence="8 9">
        <text>tRNA(Gly) + glycine + ATP = glycyl-tRNA(Gly) + AMP + diphosphate</text>
        <dbReference type="Rhea" id="RHEA:16013"/>
        <dbReference type="Rhea" id="RHEA-COMP:9664"/>
        <dbReference type="Rhea" id="RHEA-COMP:9683"/>
        <dbReference type="ChEBI" id="CHEBI:30616"/>
        <dbReference type="ChEBI" id="CHEBI:33019"/>
        <dbReference type="ChEBI" id="CHEBI:57305"/>
        <dbReference type="ChEBI" id="CHEBI:78442"/>
        <dbReference type="ChEBI" id="CHEBI:78522"/>
        <dbReference type="ChEBI" id="CHEBI:456215"/>
        <dbReference type="EC" id="6.1.1.14"/>
    </reaction>
</comment>
<dbReference type="GO" id="GO:0004820">
    <property type="term" value="F:glycine-tRNA ligase activity"/>
    <property type="evidence" value="ECO:0007669"/>
    <property type="project" value="UniProtKB-UniRule"/>
</dbReference>
<dbReference type="PANTHER" id="PTHR30075:SF2">
    <property type="entry name" value="GLYCINE--TRNA LIGASE, CHLOROPLASTIC_MITOCHONDRIAL 2"/>
    <property type="match status" value="1"/>
</dbReference>
<accession>A0A0F3PB18</accession>
<comment type="caution">
    <text evidence="10">The sequence shown here is derived from an EMBL/GenBank/DDBJ whole genome shotgun (WGS) entry which is preliminary data.</text>
</comment>
<dbReference type="PROSITE" id="PS50861">
    <property type="entry name" value="AA_TRNA_LIGASE_II_GLYAB"/>
    <property type="match status" value="1"/>
</dbReference>
<dbReference type="PATRIC" id="fig|1359175.3.peg.1774"/>
<dbReference type="SUPFAM" id="SSF109604">
    <property type="entry name" value="HD-domain/PDEase-like"/>
    <property type="match status" value="1"/>
</dbReference>
<dbReference type="GO" id="GO:0005524">
    <property type="term" value="F:ATP binding"/>
    <property type="evidence" value="ECO:0007669"/>
    <property type="project" value="UniProtKB-UniRule"/>
</dbReference>
<proteinExistence type="inferred from homology"/>
<gene>
    <name evidence="9 10" type="primary">glyS</name>
    <name evidence="10" type="ORF">OTSTA716_0149</name>
</gene>
<dbReference type="PANTHER" id="PTHR30075">
    <property type="entry name" value="GLYCYL-TRNA SYNTHETASE"/>
    <property type="match status" value="1"/>
</dbReference>
<evidence type="ECO:0000256" key="8">
    <source>
        <dbReference type="ARBA" id="ARBA00047937"/>
    </source>
</evidence>